<name>X1VJA6_9ZZZZ</name>
<feature type="non-terminal residue" evidence="1">
    <location>
        <position position="38"/>
    </location>
</feature>
<dbReference type="SUPFAM" id="SSF52540">
    <property type="entry name" value="P-loop containing nucleoside triphosphate hydrolases"/>
    <property type="match status" value="1"/>
</dbReference>
<feature type="non-terminal residue" evidence="1">
    <location>
        <position position="1"/>
    </location>
</feature>
<evidence type="ECO:0008006" key="2">
    <source>
        <dbReference type="Google" id="ProtNLM"/>
    </source>
</evidence>
<accession>X1VJA6</accession>
<proteinExistence type="predicted"/>
<reference evidence="1" key="1">
    <citation type="journal article" date="2014" name="Front. Microbiol.">
        <title>High frequency of phylogenetically diverse reductive dehalogenase-homologous genes in deep subseafloor sedimentary metagenomes.</title>
        <authorList>
            <person name="Kawai M."/>
            <person name="Futagami T."/>
            <person name="Toyoda A."/>
            <person name="Takaki Y."/>
            <person name="Nishi S."/>
            <person name="Hori S."/>
            <person name="Arai W."/>
            <person name="Tsubouchi T."/>
            <person name="Morono Y."/>
            <person name="Uchiyama I."/>
            <person name="Ito T."/>
            <person name="Fujiyama A."/>
            <person name="Inagaki F."/>
            <person name="Takami H."/>
        </authorList>
    </citation>
    <scope>NUCLEOTIDE SEQUENCE</scope>
    <source>
        <strain evidence="1">Expedition CK06-06</strain>
    </source>
</reference>
<dbReference type="EMBL" id="BARW01043281">
    <property type="protein sequence ID" value="GAJ18922.1"/>
    <property type="molecule type" value="Genomic_DNA"/>
</dbReference>
<organism evidence="1">
    <name type="scientific">marine sediment metagenome</name>
    <dbReference type="NCBI Taxonomy" id="412755"/>
    <lineage>
        <taxon>unclassified sequences</taxon>
        <taxon>metagenomes</taxon>
        <taxon>ecological metagenomes</taxon>
    </lineage>
</organism>
<evidence type="ECO:0000313" key="1">
    <source>
        <dbReference type="EMBL" id="GAJ18922.1"/>
    </source>
</evidence>
<dbReference type="Gene3D" id="3.40.50.300">
    <property type="entry name" value="P-loop containing nucleotide triphosphate hydrolases"/>
    <property type="match status" value="1"/>
</dbReference>
<dbReference type="InterPro" id="IPR027417">
    <property type="entry name" value="P-loop_NTPase"/>
</dbReference>
<sequence length="38" mass="4003">NAKLLIMDEPTAALGVAEQKKVLTLVKTLSSHGVSIII</sequence>
<dbReference type="AlphaFoldDB" id="X1VJA6"/>
<comment type="caution">
    <text evidence="1">The sequence shown here is derived from an EMBL/GenBank/DDBJ whole genome shotgun (WGS) entry which is preliminary data.</text>
</comment>
<protein>
    <recommendedName>
        <fullName evidence="2">ABC transporter domain-containing protein</fullName>
    </recommendedName>
</protein>
<gene>
    <name evidence="1" type="ORF">S12H4_63509</name>
</gene>